<keyword evidence="3" id="KW-1185">Reference proteome</keyword>
<organism evidence="4">
    <name type="scientific">Nippostrongylus brasiliensis</name>
    <name type="common">Rat hookworm</name>
    <dbReference type="NCBI Taxonomy" id="27835"/>
    <lineage>
        <taxon>Eukaryota</taxon>
        <taxon>Metazoa</taxon>
        <taxon>Ecdysozoa</taxon>
        <taxon>Nematoda</taxon>
        <taxon>Chromadorea</taxon>
        <taxon>Rhabditida</taxon>
        <taxon>Rhabditina</taxon>
        <taxon>Rhabditomorpha</taxon>
        <taxon>Strongyloidea</taxon>
        <taxon>Heligmosomidae</taxon>
        <taxon>Nippostrongylus</taxon>
    </lineage>
</organism>
<evidence type="ECO:0000313" key="2">
    <source>
        <dbReference type="EMBL" id="VDL65199.1"/>
    </source>
</evidence>
<reference evidence="2 3" key="2">
    <citation type="submission" date="2018-11" db="EMBL/GenBank/DDBJ databases">
        <authorList>
            <consortium name="Pathogen Informatics"/>
        </authorList>
    </citation>
    <scope>NUCLEOTIDE SEQUENCE [LARGE SCALE GENOMIC DNA]</scope>
</reference>
<evidence type="ECO:0000313" key="3">
    <source>
        <dbReference type="Proteomes" id="UP000271162"/>
    </source>
</evidence>
<gene>
    <name evidence="2" type="ORF">NBR_LOCUS1639</name>
</gene>
<dbReference type="WBParaSite" id="NBR_0000163801-mRNA-1">
    <property type="protein sequence ID" value="NBR_0000163801-mRNA-1"/>
    <property type="gene ID" value="NBR_0000163801"/>
</dbReference>
<proteinExistence type="predicted"/>
<dbReference type="Proteomes" id="UP000271162">
    <property type="component" value="Unassembled WGS sequence"/>
</dbReference>
<feature type="compositionally biased region" description="Basic and acidic residues" evidence="1">
    <location>
        <begin position="32"/>
        <end position="43"/>
    </location>
</feature>
<sequence>MTIVLETDNDDDDEETRCLRIRISERNGRADGWEWSADGERMEMSGGMGKTDMGERKRLGELQYTTLPTSQQATPAAASSPQRQHKIAIGSIFEVRICWVGGWERRV</sequence>
<feature type="region of interest" description="Disordered" evidence="1">
    <location>
        <begin position="32"/>
        <end position="85"/>
    </location>
</feature>
<feature type="compositionally biased region" description="Low complexity" evidence="1">
    <location>
        <begin position="65"/>
        <end position="82"/>
    </location>
</feature>
<accession>A0A0N4XGI6</accession>
<dbReference type="EMBL" id="UYSL01001406">
    <property type="protein sequence ID" value="VDL65199.1"/>
    <property type="molecule type" value="Genomic_DNA"/>
</dbReference>
<dbReference type="AlphaFoldDB" id="A0A0N4XGI6"/>
<name>A0A0N4XGI6_NIPBR</name>
<reference evidence="4" key="1">
    <citation type="submission" date="2017-02" db="UniProtKB">
        <authorList>
            <consortium name="WormBaseParasite"/>
        </authorList>
    </citation>
    <scope>IDENTIFICATION</scope>
</reference>
<evidence type="ECO:0000313" key="4">
    <source>
        <dbReference type="WBParaSite" id="NBR_0000163801-mRNA-1"/>
    </source>
</evidence>
<protein>
    <submittedName>
        <fullName evidence="2 4">Uncharacterized protein</fullName>
    </submittedName>
</protein>
<evidence type="ECO:0000256" key="1">
    <source>
        <dbReference type="SAM" id="MobiDB-lite"/>
    </source>
</evidence>